<dbReference type="EMBL" id="JBHRYJ010000003">
    <property type="protein sequence ID" value="MFC3676926.1"/>
    <property type="molecule type" value="Genomic_DNA"/>
</dbReference>
<organism evidence="3 4">
    <name type="scientific">Ferrovibrio xuzhouensis</name>
    <dbReference type="NCBI Taxonomy" id="1576914"/>
    <lineage>
        <taxon>Bacteria</taxon>
        <taxon>Pseudomonadati</taxon>
        <taxon>Pseudomonadota</taxon>
        <taxon>Alphaproteobacteria</taxon>
        <taxon>Rhodospirillales</taxon>
        <taxon>Rhodospirillaceae</taxon>
        <taxon>Ferrovibrio</taxon>
    </lineage>
</organism>
<evidence type="ECO:0000313" key="3">
    <source>
        <dbReference type="EMBL" id="MFC3676926.1"/>
    </source>
</evidence>
<protein>
    <submittedName>
        <fullName evidence="3">CAP domain-containing protein</fullName>
    </submittedName>
</protein>
<name>A0ABV7VJG2_9PROT</name>
<keyword evidence="1" id="KW-0732">Signal</keyword>
<feature type="chain" id="PRO_5047106384" evidence="1">
    <location>
        <begin position="32"/>
        <end position="184"/>
    </location>
</feature>
<dbReference type="SUPFAM" id="SSF55797">
    <property type="entry name" value="PR-1-like"/>
    <property type="match status" value="1"/>
</dbReference>
<reference evidence="4" key="1">
    <citation type="journal article" date="2019" name="Int. J. Syst. Evol. Microbiol.">
        <title>The Global Catalogue of Microorganisms (GCM) 10K type strain sequencing project: providing services to taxonomists for standard genome sequencing and annotation.</title>
        <authorList>
            <consortium name="The Broad Institute Genomics Platform"/>
            <consortium name="The Broad Institute Genome Sequencing Center for Infectious Disease"/>
            <person name="Wu L."/>
            <person name="Ma J."/>
        </authorList>
    </citation>
    <scope>NUCLEOTIDE SEQUENCE [LARGE SCALE GENOMIC DNA]</scope>
    <source>
        <strain evidence="4">KCTC 42182</strain>
    </source>
</reference>
<evidence type="ECO:0000313" key="4">
    <source>
        <dbReference type="Proteomes" id="UP001595711"/>
    </source>
</evidence>
<dbReference type="PANTHER" id="PTHR31157:SF1">
    <property type="entry name" value="SCP DOMAIN-CONTAINING PROTEIN"/>
    <property type="match status" value="1"/>
</dbReference>
<feature type="domain" description="SCP" evidence="2">
    <location>
        <begin position="60"/>
        <end position="176"/>
    </location>
</feature>
<dbReference type="Gene3D" id="3.40.33.10">
    <property type="entry name" value="CAP"/>
    <property type="match status" value="1"/>
</dbReference>
<gene>
    <name evidence="3" type="ORF">ACFOOQ_15315</name>
</gene>
<evidence type="ECO:0000256" key="1">
    <source>
        <dbReference type="SAM" id="SignalP"/>
    </source>
</evidence>
<feature type="signal peptide" evidence="1">
    <location>
        <begin position="1"/>
        <end position="31"/>
    </location>
</feature>
<proteinExistence type="predicted"/>
<dbReference type="Pfam" id="PF00188">
    <property type="entry name" value="CAP"/>
    <property type="match status" value="1"/>
</dbReference>
<dbReference type="CDD" id="cd05379">
    <property type="entry name" value="CAP_bacterial"/>
    <property type="match status" value="1"/>
</dbReference>
<dbReference type="InterPro" id="IPR035940">
    <property type="entry name" value="CAP_sf"/>
</dbReference>
<dbReference type="RefSeq" id="WP_379728218.1">
    <property type="nucleotide sequence ID" value="NZ_JBHRYJ010000003.1"/>
</dbReference>
<keyword evidence="4" id="KW-1185">Reference proteome</keyword>
<accession>A0ABV7VJG2</accession>
<dbReference type="InterPro" id="IPR014044">
    <property type="entry name" value="CAP_dom"/>
</dbReference>
<dbReference type="Proteomes" id="UP001595711">
    <property type="component" value="Unassembled WGS sequence"/>
</dbReference>
<evidence type="ECO:0000259" key="2">
    <source>
        <dbReference type="Pfam" id="PF00188"/>
    </source>
</evidence>
<dbReference type="PANTHER" id="PTHR31157">
    <property type="entry name" value="SCP DOMAIN-CONTAINING PROTEIN"/>
    <property type="match status" value="1"/>
</dbReference>
<comment type="caution">
    <text evidence="3">The sequence shown here is derived from an EMBL/GenBank/DDBJ whole genome shotgun (WGS) entry which is preliminary data.</text>
</comment>
<sequence length="184" mass="19227">MLIRHASRRWSSPIICLFLLAFAGIPGGAAAAGRDTPPQAVTGPQHITAPQAIAGPQAILAAVNTARAAAGLPALYWDMRLATAAARQAADLQTCGQLSHTGCDGSDLARRLRLANYPYRAGAENLALCACDAAAVVGLWMDSAGHRRNLLSAAVEALGADVRRDTGDPRRVLWVLVLGKPAME</sequence>